<evidence type="ECO:0000256" key="5">
    <source>
        <dbReference type="SAM" id="Phobius"/>
    </source>
</evidence>
<dbReference type="InterPro" id="IPR010432">
    <property type="entry name" value="RDD"/>
</dbReference>
<name>A0A3E2BIZ5_9BACT</name>
<sequence>MVEESSGKAGSGEKEREGSEKRSRPWVRFVARFIDYNLFAIVVALVLLVVAPRLLIIPEFFLGMLIIFIWVFVEAGLLSTWGTTPGKWLLKTTVRDGAGNKPAFSKAFTRGASVWLRGMGMGLPIISLITLAVAHKKLLRDGITVWDREGGFVVSHDKIGVVRTAVALLFMVAIILALIYNRLAG</sequence>
<accession>A0A3E2BIZ5</accession>
<keyword evidence="4 5" id="KW-0472">Membrane</keyword>
<evidence type="ECO:0000313" key="7">
    <source>
        <dbReference type="EMBL" id="RFT14719.1"/>
    </source>
</evidence>
<dbReference type="EMBL" id="QUAH01000022">
    <property type="protein sequence ID" value="RFT14719.1"/>
    <property type="molecule type" value="Genomic_DNA"/>
</dbReference>
<feature type="transmembrane region" description="Helical" evidence="5">
    <location>
        <begin position="60"/>
        <end position="81"/>
    </location>
</feature>
<dbReference type="GO" id="GO:0016020">
    <property type="term" value="C:membrane"/>
    <property type="evidence" value="ECO:0007669"/>
    <property type="project" value="UniProtKB-SubCell"/>
</dbReference>
<evidence type="ECO:0000259" key="6">
    <source>
        <dbReference type="Pfam" id="PF06271"/>
    </source>
</evidence>
<evidence type="ECO:0000256" key="4">
    <source>
        <dbReference type="ARBA" id="ARBA00023136"/>
    </source>
</evidence>
<comment type="caution">
    <text evidence="7">The sequence shown here is derived from an EMBL/GenBank/DDBJ whole genome shotgun (WGS) entry which is preliminary data.</text>
</comment>
<proteinExistence type="predicted"/>
<dbReference type="Pfam" id="PF06271">
    <property type="entry name" value="RDD"/>
    <property type="match status" value="1"/>
</dbReference>
<evidence type="ECO:0000256" key="3">
    <source>
        <dbReference type="ARBA" id="ARBA00022989"/>
    </source>
</evidence>
<dbReference type="Proteomes" id="UP000257323">
    <property type="component" value="Unassembled WGS sequence"/>
</dbReference>
<keyword evidence="3 5" id="KW-1133">Transmembrane helix</keyword>
<reference evidence="7 8" key="1">
    <citation type="submission" date="2018-08" db="EMBL/GenBank/DDBJ databases">
        <title>Genome analysis of the thermophilic bacterium of the candidate phylum Aminicenantes from deep subsurface aquifer revealed its physiology and ecological role.</title>
        <authorList>
            <person name="Kadnikov V.V."/>
            <person name="Mardanov A.V."/>
            <person name="Beletsky A.V."/>
            <person name="Karnachuk O.V."/>
            <person name="Ravin N.V."/>
        </authorList>
    </citation>
    <scope>NUCLEOTIDE SEQUENCE [LARGE SCALE GENOMIC DNA]</scope>
    <source>
        <strain evidence="7">BY38</strain>
    </source>
</reference>
<feature type="domain" description="RDD" evidence="6">
    <location>
        <begin position="24"/>
        <end position="135"/>
    </location>
</feature>
<comment type="subcellular location">
    <subcellularLocation>
        <location evidence="1">Membrane</location>
        <topology evidence="1">Multi-pass membrane protein</topology>
    </subcellularLocation>
</comment>
<protein>
    <recommendedName>
        <fullName evidence="6">RDD domain-containing protein</fullName>
    </recommendedName>
</protein>
<feature type="transmembrane region" description="Helical" evidence="5">
    <location>
        <begin position="161"/>
        <end position="180"/>
    </location>
</feature>
<gene>
    <name evidence="7" type="ORF">OP8BY_2448</name>
</gene>
<keyword evidence="2 5" id="KW-0812">Transmembrane</keyword>
<feature type="transmembrane region" description="Helical" evidence="5">
    <location>
        <begin position="114"/>
        <end position="134"/>
    </location>
</feature>
<dbReference type="AlphaFoldDB" id="A0A3E2BIZ5"/>
<evidence type="ECO:0000256" key="1">
    <source>
        <dbReference type="ARBA" id="ARBA00004141"/>
    </source>
</evidence>
<feature type="transmembrane region" description="Helical" evidence="5">
    <location>
        <begin position="33"/>
        <end position="54"/>
    </location>
</feature>
<evidence type="ECO:0000313" key="8">
    <source>
        <dbReference type="Proteomes" id="UP000257323"/>
    </source>
</evidence>
<organism evidence="7 8">
    <name type="scientific">Candidatus Saccharicenans subterraneus</name>
    <dbReference type="NCBI Taxonomy" id="2508984"/>
    <lineage>
        <taxon>Bacteria</taxon>
        <taxon>Candidatus Aminicenantota</taxon>
        <taxon>Candidatus Aminicenantia</taxon>
        <taxon>Candidatus Aminicenantales</taxon>
        <taxon>Candidatus Saccharicenantaceae</taxon>
        <taxon>Candidatus Saccharicenans</taxon>
    </lineage>
</organism>
<evidence type="ECO:0000256" key="2">
    <source>
        <dbReference type="ARBA" id="ARBA00022692"/>
    </source>
</evidence>